<sequence>MSAEPADRDKVEFDQGEHLLDLSITVWLIRNVLA</sequence>
<evidence type="ECO:0000313" key="1">
    <source>
        <dbReference type="EMBL" id="SFL89303.1"/>
    </source>
</evidence>
<protein>
    <submittedName>
        <fullName evidence="1">Uncharacterized protein</fullName>
    </submittedName>
</protein>
<dbReference type="EMBL" id="FOUB01000006">
    <property type="protein sequence ID" value="SFL89303.1"/>
    <property type="molecule type" value="Genomic_DNA"/>
</dbReference>
<keyword evidence="2" id="KW-1185">Reference proteome</keyword>
<dbReference type="Proteomes" id="UP000183287">
    <property type="component" value="Unassembled WGS sequence"/>
</dbReference>
<name>A0A1I4LER2_9PROT</name>
<accession>A0A1I4LER2</accession>
<gene>
    <name evidence="1" type="ORF">SAMN05421863_100690</name>
</gene>
<evidence type="ECO:0000313" key="2">
    <source>
        <dbReference type="Proteomes" id="UP000183287"/>
    </source>
</evidence>
<organism evidence="1 2">
    <name type="scientific">Nitrosomonas communis</name>
    <dbReference type="NCBI Taxonomy" id="44574"/>
    <lineage>
        <taxon>Bacteria</taxon>
        <taxon>Pseudomonadati</taxon>
        <taxon>Pseudomonadota</taxon>
        <taxon>Betaproteobacteria</taxon>
        <taxon>Nitrosomonadales</taxon>
        <taxon>Nitrosomonadaceae</taxon>
        <taxon>Nitrosomonas</taxon>
    </lineage>
</organism>
<proteinExistence type="predicted"/>
<dbReference type="AlphaFoldDB" id="A0A1I4LER2"/>
<reference evidence="2" key="1">
    <citation type="submission" date="2016-10" db="EMBL/GenBank/DDBJ databases">
        <authorList>
            <person name="Varghese N."/>
            <person name="Submissions S."/>
        </authorList>
    </citation>
    <scope>NUCLEOTIDE SEQUENCE [LARGE SCALE GENOMIC DNA]</scope>
    <source>
        <strain evidence="2">Nm44</strain>
    </source>
</reference>